<feature type="compositionally biased region" description="Basic and acidic residues" evidence="4">
    <location>
        <begin position="37"/>
        <end position="50"/>
    </location>
</feature>
<dbReference type="PROSITE" id="PS51767">
    <property type="entry name" value="PEPTIDASE_A1"/>
    <property type="match status" value="1"/>
</dbReference>
<dbReference type="SUPFAM" id="SSF50630">
    <property type="entry name" value="Acid proteases"/>
    <property type="match status" value="1"/>
</dbReference>
<feature type="signal peptide" evidence="5">
    <location>
        <begin position="1"/>
        <end position="19"/>
    </location>
</feature>
<dbReference type="CDD" id="cd05471">
    <property type="entry name" value="pepsin_like"/>
    <property type="match status" value="1"/>
</dbReference>
<comment type="similarity">
    <text evidence="1">Belongs to the peptidase A1 family.</text>
</comment>
<feature type="disulfide bond" evidence="3">
    <location>
        <begin position="376"/>
        <end position="407"/>
    </location>
</feature>
<dbReference type="GO" id="GO:0004190">
    <property type="term" value="F:aspartic-type endopeptidase activity"/>
    <property type="evidence" value="ECO:0007669"/>
    <property type="project" value="InterPro"/>
</dbReference>
<evidence type="ECO:0000256" key="4">
    <source>
        <dbReference type="SAM" id="MobiDB-lite"/>
    </source>
</evidence>
<comment type="caution">
    <text evidence="7">The sequence shown here is derived from an EMBL/GenBank/DDBJ whole genome shotgun (WGS) entry which is preliminary data.</text>
</comment>
<evidence type="ECO:0000256" key="3">
    <source>
        <dbReference type="PIRSR" id="PIRSR601461-2"/>
    </source>
</evidence>
<dbReference type="InterPro" id="IPR033121">
    <property type="entry name" value="PEPTIDASE_A1"/>
</dbReference>
<evidence type="ECO:0000256" key="2">
    <source>
        <dbReference type="PIRSR" id="PIRSR601461-1"/>
    </source>
</evidence>
<evidence type="ECO:0000259" key="6">
    <source>
        <dbReference type="PROSITE" id="PS51767"/>
    </source>
</evidence>
<dbReference type="EMBL" id="JAULSR010000001">
    <property type="protein sequence ID" value="KAK0634996.1"/>
    <property type="molecule type" value="Genomic_DNA"/>
</dbReference>
<accession>A0AA39XJ62</accession>
<dbReference type="InterPro" id="IPR021109">
    <property type="entry name" value="Peptidase_aspartic_dom_sf"/>
</dbReference>
<feature type="chain" id="PRO_5041293820" evidence="5">
    <location>
        <begin position="20"/>
        <end position="454"/>
    </location>
</feature>
<sequence length="454" mass="48973">MVGAALLLQLTLWIVTVHAFYPWPERVCHSSQCSGSKSERDINGDSRQTERTTSTTEGISVELVQRARNPNNDPSVTVARDTNRDAAIRFAHIHSPLEGSRPRDEDTKLTRRENTYSVVAPVTPTATKSAGIFQDGADYSYFLQVKYGTDEETLYMLLDTGAGNTWVMGPTCKSKACEMHNSFGPGDSTTLKQTETDFSIIYGTGNVAGVLANDTVSIAGLKTVMSFGIANETTSDFEHFPFDGILGLGMSKGATDNFLELAKKEGILTSSIFSVSLGRASDWINTGQITFGGVDTAKYVGDITYSSIPKEANDDWAVPMGEPSYDGKKAGLPSLLGYIDTGSSFVFGPSSNVTAFHKLITGAVSKDNNTSFEVPCDTKTPVTFSFGGVTYSVPSQDWVAEVGENRCESNIIGHEAMEGAWLLGDVFLKNVYTVFDGDHISDRCPYGTSGGGRR</sequence>
<proteinExistence type="inferred from homology"/>
<evidence type="ECO:0000313" key="8">
    <source>
        <dbReference type="Proteomes" id="UP001174934"/>
    </source>
</evidence>
<reference evidence="7" key="1">
    <citation type="submission" date="2023-06" db="EMBL/GenBank/DDBJ databases">
        <title>Genome-scale phylogeny and comparative genomics of the fungal order Sordariales.</title>
        <authorList>
            <consortium name="Lawrence Berkeley National Laboratory"/>
            <person name="Hensen N."/>
            <person name="Bonometti L."/>
            <person name="Westerberg I."/>
            <person name="Brannstrom I.O."/>
            <person name="Guillou S."/>
            <person name="Cros-Aarteil S."/>
            <person name="Calhoun S."/>
            <person name="Haridas S."/>
            <person name="Kuo A."/>
            <person name="Mondo S."/>
            <person name="Pangilinan J."/>
            <person name="Riley R."/>
            <person name="LaButti K."/>
            <person name="Andreopoulos B."/>
            <person name="Lipzen A."/>
            <person name="Chen C."/>
            <person name="Yanf M."/>
            <person name="Daum C."/>
            <person name="Ng V."/>
            <person name="Clum A."/>
            <person name="Steindorff A."/>
            <person name="Ohm R."/>
            <person name="Martin F."/>
            <person name="Silar P."/>
            <person name="Natvig D."/>
            <person name="Lalanne C."/>
            <person name="Gautier V."/>
            <person name="Ament-velasquez S.L."/>
            <person name="Kruys A."/>
            <person name="Hutchinson M.I."/>
            <person name="Powell A.J."/>
            <person name="Barry K."/>
            <person name="Miller A.N."/>
            <person name="Grigoriev I.V."/>
            <person name="Debuchy R."/>
            <person name="Gladieux P."/>
            <person name="Thoren M.H."/>
            <person name="Johannesson H."/>
        </authorList>
    </citation>
    <scope>NUCLEOTIDE SEQUENCE</scope>
    <source>
        <strain evidence="7">SMH3391-2</strain>
    </source>
</reference>
<dbReference type="InterPro" id="IPR001461">
    <property type="entry name" value="Aspartic_peptidase_A1"/>
</dbReference>
<evidence type="ECO:0000256" key="5">
    <source>
        <dbReference type="SAM" id="SignalP"/>
    </source>
</evidence>
<keyword evidence="5" id="KW-0732">Signal</keyword>
<feature type="domain" description="Peptidase A1" evidence="6">
    <location>
        <begin position="141"/>
        <end position="449"/>
    </location>
</feature>
<evidence type="ECO:0000313" key="7">
    <source>
        <dbReference type="EMBL" id="KAK0634996.1"/>
    </source>
</evidence>
<dbReference type="Pfam" id="PF00026">
    <property type="entry name" value="Asp"/>
    <property type="match status" value="1"/>
</dbReference>
<feature type="active site" evidence="2">
    <location>
        <position position="159"/>
    </location>
</feature>
<dbReference type="FunFam" id="2.40.70.10:FF:000085">
    <property type="entry name" value="Aspartic-type endopeptidase (CtsD), putative"/>
    <property type="match status" value="1"/>
</dbReference>
<gene>
    <name evidence="7" type="ORF">B0T17DRAFT_24581</name>
</gene>
<organism evidence="7 8">
    <name type="scientific">Bombardia bombarda</name>
    <dbReference type="NCBI Taxonomy" id="252184"/>
    <lineage>
        <taxon>Eukaryota</taxon>
        <taxon>Fungi</taxon>
        <taxon>Dikarya</taxon>
        <taxon>Ascomycota</taxon>
        <taxon>Pezizomycotina</taxon>
        <taxon>Sordariomycetes</taxon>
        <taxon>Sordariomycetidae</taxon>
        <taxon>Sordariales</taxon>
        <taxon>Lasiosphaeriaceae</taxon>
        <taxon>Bombardia</taxon>
    </lineage>
</organism>
<dbReference type="GO" id="GO:0006508">
    <property type="term" value="P:proteolysis"/>
    <property type="evidence" value="ECO:0007669"/>
    <property type="project" value="InterPro"/>
</dbReference>
<dbReference type="PANTHER" id="PTHR47966">
    <property type="entry name" value="BETA-SITE APP-CLEAVING ENZYME, ISOFORM A-RELATED"/>
    <property type="match status" value="1"/>
</dbReference>
<protein>
    <submittedName>
        <fullName evidence="7">Aspartic peptidase domain-containing protein</fullName>
    </submittedName>
</protein>
<name>A0AA39XJ62_9PEZI</name>
<feature type="disulfide bond" evidence="3">
    <location>
        <begin position="172"/>
        <end position="177"/>
    </location>
</feature>
<dbReference type="Gene3D" id="2.40.70.10">
    <property type="entry name" value="Acid Proteases"/>
    <property type="match status" value="2"/>
</dbReference>
<dbReference type="AlphaFoldDB" id="A0AA39XJ62"/>
<dbReference type="PRINTS" id="PR00792">
    <property type="entry name" value="PEPSIN"/>
</dbReference>
<keyword evidence="8" id="KW-1185">Reference proteome</keyword>
<dbReference type="InterPro" id="IPR034164">
    <property type="entry name" value="Pepsin-like_dom"/>
</dbReference>
<dbReference type="Proteomes" id="UP001174934">
    <property type="component" value="Unassembled WGS sequence"/>
</dbReference>
<feature type="active site" evidence="2">
    <location>
        <position position="340"/>
    </location>
</feature>
<keyword evidence="3" id="KW-1015">Disulfide bond</keyword>
<dbReference type="PANTHER" id="PTHR47966:SF75">
    <property type="entry name" value="ENDOPEPTIDASE (CTSD), PUTATIVE (AFU_ORTHOLOGUE AFUA_4G07040)-RELATED"/>
    <property type="match status" value="1"/>
</dbReference>
<feature type="region of interest" description="Disordered" evidence="4">
    <location>
        <begin position="29"/>
        <end position="59"/>
    </location>
</feature>
<evidence type="ECO:0000256" key="1">
    <source>
        <dbReference type="ARBA" id="ARBA00007447"/>
    </source>
</evidence>